<evidence type="ECO:0000313" key="2">
    <source>
        <dbReference type="Proteomes" id="UP000638648"/>
    </source>
</evidence>
<evidence type="ECO:0000313" key="1">
    <source>
        <dbReference type="EMBL" id="MBE1605701.1"/>
    </source>
</evidence>
<organism evidence="1 2">
    <name type="scientific">Actinopolymorpha pittospori</name>
    <dbReference type="NCBI Taxonomy" id="648752"/>
    <lineage>
        <taxon>Bacteria</taxon>
        <taxon>Bacillati</taxon>
        <taxon>Actinomycetota</taxon>
        <taxon>Actinomycetes</taxon>
        <taxon>Propionibacteriales</taxon>
        <taxon>Actinopolymorphaceae</taxon>
        <taxon>Actinopolymorpha</taxon>
    </lineage>
</organism>
<sequence>MSCELYRPHMLLVLLTIVLIGVAYQQQAGD</sequence>
<name>A0A927RI07_9ACTN</name>
<protein>
    <submittedName>
        <fullName evidence="1">Uncharacterized protein</fullName>
    </submittedName>
</protein>
<accession>A0A927RI07</accession>
<dbReference type="Proteomes" id="UP000638648">
    <property type="component" value="Unassembled WGS sequence"/>
</dbReference>
<gene>
    <name evidence="1" type="ORF">HEB94_002549</name>
</gene>
<keyword evidence="2" id="KW-1185">Reference proteome</keyword>
<dbReference type="AlphaFoldDB" id="A0A927RI07"/>
<proteinExistence type="predicted"/>
<comment type="caution">
    <text evidence="1">The sequence shown here is derived from an EMBL/GenBank/DDBJ whole genome shotgun (WGS) entry which is preliminary data.</text>
</comment>
<reference evidence="1" key="1">
    <citation type="submission" date="2020-10" db="EMBL/GenBank/DDBJ databases">
        <title>Sequencing the genomes of 1000 actinobacteria strains.</title>
        <authorList>
            <person name="Klenk H.-P."/>
        </authorList>
    </citation>
    <scope>NUCLEOTIDE SEQUENCE</scope>
    <source>
        <strain evidence="1">DSM 45354</strain>
    </source>
</reference>
<dbReference type="EMBL" id="JADBEM010000001">
    <property type="protein sequence ID" value="MBE1605701.1"/>
    <property type="molecule type" value="Genomic_DNA"/>
</dbReference>